<protein>
    <recommendedName>
        <fullName evidence="3">Transcription factor domain-containing protein</fullName>
    </recommendedName>
</protein>
<dbReference type="PANTHER" id="PTHR37540:SF10">
    <property type="entry name" value="SIGMA-70 REGION 2 FAMILY PROTEIN"/>
    <property type="match status" value="1"/>
</dbReference>
<dbReference type="GeneID" id="27710460"/>
<evidence type="ECO:0008006" key="3">
    <source>
        <dbReference type="Google" id="ProtNLM"/>
    </source>
</evidence>
<dbReference type="EMBL" id="KN848069">
    <property type="protein sequence ID" value="KIX99138.1"/>
    <property type="molecule type" value="Genomic_DNA"/>
</dbReference>
<sequence length="531" mass="60271">MTTRDLVFVDGLSWTKADKKIQISKVRAHARTIGVRTRESRTLASPVTKCVRQLRKKAPFPSVAHERSSCPWSPAAHVELEGSDHKAQEKLSLVLLGSHMKPLESRSENTSTPSDTEFDSSQNAYQTEVVVLDPDPYLRGYRKDPFNPIPENSCLDALDFYTQHYVPNNAPLYEVFNITNIYNRFPLLLLQHGLSMHAGLCNLLYQFEFFLDPAAKPSQRVYTHLGRALANLRREIKTNGTLPKDISTVLVMNLAVSARSLGDREAHEMHKEQLRLMIQAKGGLDQLGHGGLEKCMMLQWEGMWCWTDGRSPTIFPGARLNPSAERYPQYPFDEDIRGLVNQLPGGFQDLAELGILSVPTLEALLRATEELKRRKNKVPGTNDNVIFEYRRHRYHDFLQACPCLADSDEHPTLEKLIVLALILYCSANFCKQRLPTTHFAAVSARATVNLTRISMTSTDYEKKALVWVFMVVIDSWRSRGGQMRSAGVDLLGLFKQKFPAMKSWKDIANLLSRFLWSEDMENFLSSSWPDA</sequence>
<dbReference type="PANTHER" id="PTHR37540">
    <property type="entry name" value="TRANSCRIPTION FACTOR (ACR-2), PUTATIVE-RELATED-RELATED"/>
    <property type="match status" value="1"/>
</dbReference>
<dbReference type="AlphaFoldDB" id="A0A0D2KQZ2"/>
<dbReference type="RefSeq" id="XP_016633261.1">
    <property type="nucleotide sequence ID" value="XM_016775218.1"/>
</dbReference>
<proteinExistence type="predicted"/>
<name>A0A0D2KQZ2_9EURO</name>
<gene>
    <name evidence="1" type="ORF">Z520_04714</name>
</gene>
<dbReference type="OrthoDB" id="4152393at2759"/>
<reference evidence="1 2" key="1">
    <citation type="submission" date="2015-01" db="EMBL/GenBank/DDBJ databases">
        <title>The Genome Sequence of Fonsecaea multimorphosa CBS 102226.</title>
        <authorList>
            <consortium name="The Broad Institute Genomics Platform"/>
            <person name="Cuomo C."/>
            <person name="de Hoog S."/>
            <person name="Gorbushina A."/>
            <person name="Stielow B."/>
            <person name="Teixiera M."/>
            <person name="Abouelleil A."/>
            <person name="Chapman S.B."/>
            <person name="Priest M."/>
            <person name="Young S.K."/>
            <person name="Wortman J."/>
            <person name="Nusbaum C."/>
            <person name="Birren B."/>
        </authorList>
    </citation>
    <scope>NUCLEOTIDE SEQUENCE [LARGE SCALE GENOMIC DNA]</scope>
    <source>
        <strain evidence="1 2">CBS 102226</strain>
    </source>
</reference>
<dbReference type="STRING" id="1442371.A0A0D2KQZ2"/>
<evidence type="ECO:0000313" key="1">
    <source>
        <dbReference type="EMBL" id="KIX99138.1"/>
    </source>
</evidence>
<accession>A0A0D2KQZ2</accession>
<keyword evidence="2" id="KW-1185">Reference proteome</keyword>
<dbReference type="Proteomes" id="UP000053411">
    <property type="component" value="Unassembled WGS sequence"/>
</dbReference>
<organism evidence="1 2">
    <name type="scientific">Fonsecaea multimorphosa CBS 102226</name>
    <dbReference type="NCBI Taxonomy" id="1442371"/>
    <lineage>
        <taxon>Eukaryota</taxon>
        <taxon>Fungi</taxon>
        <taxon>Dikarya</taxon>
        <taxon>Ascomycota</taxon>
        <taxon>Pezizomycotina</taxon>
        <taxon>Eurotiomycetes</taxon>
        <taxon>Chaetothyriomycetidae</taxon>
        <taxon>Chaetothyriales</taxon>
        <taxon>Herpotrichiellaceae</taxon>
        <taxon>Fonsecaea</taxon>
    </lineage>
</organism>
<dbReference type="VEuPathDB" id="FungiDB:Z520_04714"/>
<evidence type="ECO:0000313" key="2">
    <source>
        <dbReference type="Proteomes" id="UP000053411"/>
    </source>
</evidence>